<evidence type="ECO:0000313" key="3">
    <source>
        <dbReference type="Proteomes" id="UP000382436"/>
    </source>
</evidence>
<evidence type="ECO:0000313" key="2">
    <source>
        <dbReference type="EMBL" id="EAJ9198135.1"/>
    </source>
</evidence>
<sequence length="229" mass="27177">MFGENLKKIRKASGLTQLELSKMLNTTQRTISLWETGNFEPPLNTILLLCDIFKVTPNDLLLEGCYDDDNEYLAHHIVRLSKELNCRTYTKRLFNHILHRLELEKLTSHLQKFKGDSFAKKLAHSWTGKGERMLLVFYYFIEYLEKHNINENNIDKNLFLKLLNDFNLSKDNTNTIHCFILKEKDKRNLIEWVEKEMQEFEIKVLVAMLKDEIKTLIKKEINMLNKLLV</sequence>
<dbReference type="Pfam" id="PF01381">
    <property type="entry name" value="HTH_3"/>
    <property type="match status" value="1"/>
</dbReference>
<organism evidence="2 3">
    <name type="scientific">Campylobacter coli</name>
    <dbReference type="NCBI Taxonomy" id="195"/>
    <lineage>
        <taxon>Bacteria</taxon>
        <taxon>Pseudomonadati</taxon>
        <taxon>Campylobacterota</taxon>
        <taxon>Epsilonproteobacteria</taxon>
        <taxon>Campylobacterales</taxon>
        <taxon>Campylobacteraceae</taxon>
        <taxon>Campylobacter</taxon>
    </lineage>
</organism>
<dbReference type="SMART" id="SM00530">
    <property type="entry name" value="HTH_XRE"/>
    <property type="match status" value="1"/>
</dbReference>
<dbReference type="EMBL" id="AACBVJ010000018">
    <property type="protein sequence ID" value="EAJ9198135.1"/>
    <property type="molecule type" value="Genomic_DNA"/>
</dbReference>
<protein>
    <submittedName>
        <fullName evidence="2">Helix-turn-helix domain-containing protein</fullName>
    </submittedName>
</protein>
<reference evidence="2 3" key="1">
    <citation type="submission" date="2018-05" db="EMBL/GenBank/DDBJ databases">
        <authorList>
            <consortium name="PulseNet: The National Subtyping Network for Foodborne Disease Surveillance"/>
            <person name="Tarr C.L."/>
            <person name="Trees E."/>
            <person name="Katz L.S."/>
            <person name="Carleton-Romer H.A."/>
            <person name="Stroika S."/>
            <person name="Kucerova Z."/>
            <person name="Roache K.F."/>
            <person name="Sabol A.L."/>
            <person name="Besser J."/>
            <person name="Gerner-Smidt P."/>
        </authorList>
    </citation>
    <scope>NUCLEOTIDE SEQUENCE [LARGE SCALE GENOMIC DNA]</scope>
    <source>
        <strain evidence="2 3">PNUSAC001435</strain>
    </source>
</reference>
<dbReference type="InterPro" id="IPR010982">
    <property type="entry name" value="Lambda_DNA-bd_dom_sf"/>
</dbReference>
<evidence type="ECO:0000256" key="1">
    <source>
        <dbReference type="ARBA" id="ARBA00023125"/>
    </source>
</evidence>
<dbReference type="GO" id="GO:0003677">
    <property type="term" value="F:DNA binding"/>
    <property type="evidence" value="ECO:0007669"/>
    <property type="project" value="UniProtKB-KW"/>
</dbReference>
<dbReference type="Gene3D" id="1.10.260.40">
    <property type="entry name" value="lambda repressor-like DNA-binding domains"/>
    <property type="match status" value="1"/>
</dbReference>
<dbReference type="PANTHER" id="PTHR46558">
    <property type="entry name" value="TRACRIPTIONAL REGULATORY PROTEIN-RELATED-RELATED"/>
    <property type="match status" value="1"/>
</dbReference>
<dbReference type="Proteomes" id="UP000382436">
    <property type="component" value="Unassembled WGS sequence"/>
</dbReference>
<dbReference type="PANTHER" id="PTHR46558:SF4">
    <property type="entry name" value="DNA-BIDING PHAGE PROTEIN"/>
    <property type="match status" value="1"/>
</dbReference>
<dbReference type="InterPro" id="IPR001387">
    <property type="entry name" value="Cro/C1-type_HTH"/>
</dbReference>
<dbReference type="SUPFAM" id="SSF47413">
    <property type="entry name" value="lambda repressor-like DNA-binding domains"/>
    <property type="match status" value="1"/>
</dbReference>
<gene>
    <name evidence="2" type="ORF">BZ274_08205</name>
</gene>
<proteinExistence type="predicted"/>
<dbReference type="AlphaFoldDB" id="A0A690LRD4"/>
<name>A0A690LRD4_CAMCO</name>
<dbReference type="CDD" id="cd00093">
    <property type="entry name" value="HTH_XRE"/>
    <property type="match status" value="1"/>
</dbReference>
<keyword evidence="1" id="KW-0238">DNA-binding</keyword>
<accession>A0A690LRD4</accession>
<dbReference type="PROSITE" id="PS50943">
    <property type="entry name" value="HTH_CROC1"/>
    <property type="match status" value="1"/>
</dbReference>
<comment type="caution">
    <text evidence="2">The sequence shown here is derived from an EMBL/GenBank/DDBJ whole genome shotgun (WGS) entry which is preliminary data.</text>
</comment>